<dbReference type="OrthoDB" id="9803686at2"/>
<dbReference type="EMBL" id="CP034437">
    <property type="protein sequence ID" value="AZN39027.1"/>
    <property type="molecule type" value="Genomic_DNA"/>
</dbReference>
<dbReference type="KEGG" id="palb:EJC50_04600"/>
<dbReference type="PANTHER" id="PTHR40079">
    <property type="entry name" value="MANNAN ENDO-1,4-BETA-MANNOSIDASE E-RELATED"/>
    <property type="match status" value="1"/>
</dbReference>
<evidence type="ECO:0000259" key="6">
    <source>
        <dbReference type="PROSITE" id="PS51764"/>
    </source>
</evidence>
<dbReference type="PANTHER" id="PTHR40079:SF4">
    <property type="entry name" value="GH26 DOMAIN-CONTAINING PROTEIN-RELATED"/>
    <property type="match status" value="1"/>
</dbReference>
<evidence type="ECO:0000256" key="1">
    <source>
        <dbReference type="ARBA" id="ARBA00007754"/>
    </source>
</evidence>
<evidence type="ECO:0000256" key="4">
    <source>
        <dbReference type="PROSITE-ProRule" id="PRU01100"/>
    </source>
</evidence>
<organism evidence="7 8">
    <name type="scientific">Paenibacillus albus</name>
    <dbReference type="NCBI Taxonomy" id="2495582"/>
    <lineage>
        <taxon>Bacteria</taxon>
        <taxon>Bacillati</taxon>
        <taxon>Bacillota</taxon>
        <taxon>Bacilli</taxon>
        <taxon>Bacillales</taxon>
        <taxon>Paenibacillaceae</taxon>
        <taxon>Paenibacillus</taxon>
    </lineage>
</organism>
<accession>A0A3Q8X2M2</accession>
<dbReference type="AlphaFoldDB" id="A0A3Q8X2M2"/>
<dbReference type="SUPFAM" id="SSF49785">
    <property type="entry name" value="Galactose-binding domain-like"/>
    <property type="match status" value="1"/>
</dbReference>
<dbReference type="GO" id="GO:0016985">
    <property type="term" value="F:mannan endo-1,4-beta-mannosidase activity"/>
    <property type="evidence" value="ECO:0007669"/>
    <property type="project" value="InterPro"/>
</dbReference>
<proteinExistence type="inferred from homology"/>
<feature type="domain" description="CBM6" evidence="5">
    <location>
        <begin position="17"/>
        <end position="136"/>
    </location>
</feature>
<keyword evidence="2 4" id="KW-0378">Hydrolase</keyword>
<evidence type="ECO:0000313" key="8">
    <source>
        <dbReference type="Proteomes" id="UP000272528"/>
    </source>
</evidence>
<dbReference type="InterPro" id="IPR022790">
    <property type="entry name" value="GH26_dom"/>
</dbReference>
<evidence type="ECO:0000313" key="7">
    <source>
        <dbReference type="EMBL" id="AZN39027.1"/>
    </source>
</evidence>
<dbReference type="GO" id="GO:0030246">
    <property type="term" value="F:carbohydrate binding"/>
    <property type="evidence" value="ECO:0007669"/>
    <property type="project" value="InterPro"/>
</dbReference>
<feature type="active site" description="Proton donor" evidence="4">
    <location>
        <position position="317"/>
    </location>
</feature>
<dbReference type="InterPro" id="IPR008979">
    <property type="entry name" value="Galactose-bd-like_sf"/>
</dbReference>
<dbReference type="GO" id="GO:0006080">
    <property type="term" value="P:substituted mannan metabolic process"/>
    <property type="evidence" value="ECO:0007669"/>
    <property type="project" value="InterPro"/>
</dbReference>
<dbReference type="PROSITE" id="PS51175">
    <property type="entry name" value="CBM6"/>
    <property type="match status" value="1"/>
</dbReference>
<gene>
    <name evidence="7" type="ORF">EJC50_04600</name>
</gene>
<feature type="active site" description="Nucleophile" evidence="4">
    <location>
        <position position="409"/>
    </location>
</feature>
<name>A0A3Q8X2M2_9BACL</name>
<dbReference type="Proteomes" id="UP000272528">
    <property type="component" value="Chromosome"/>
</dbReference>
<dbReference type="InterPro" id="IPR000805">
    <property type="entry name" value="Glyco_hydro_26"/>
</dbReference>
<reference evidence="8" key="1">
    <citation type="submission" date="2018-12" db="EMBL/GenBank/DDBJ databases">
        <title>Genome sequence of Peanibacillus sp.</title>
        <authorList>
            <person name="Subramani G."/>
            <person name="Srinivasan S."/>
            <person name="Kim M.K."/>
        </authorList>
    </citation>
    <scope>NUCLEOTIDE SEQUENCE [LARGE SCALE GENOMIC DNA]</scope>
    <source>
        <strain evidence="8">18JY67-1</strain>
    </source>
</reference>
<keyword evidence="3 4" id="KW-0326">Glycosidase</keyword>
<dbReference type="Gene3D" id="3.20.20.80">
    <property type="entry name" value="Glycosidases"/>
    <property type="match status" value="1"/>
</dbReference>
<protein>
    <submittedName>
        <fullName evidence="7">Beta-mannosidase</fullName>
    </submittedName>
</protein>
<dbReference type="Gene3D" id="2.60.120.260">
    <property type="entry name" value="Galactose-binding domain-like"/>
    <property type="match status" value="1"/>
</dbReference>
<keyword evidence="8" id="KW-1185">Reference proteome</keyword>
<evidence type="ECO:0000256" key="3">
    <source>
        <dbReference type="ARBA" id="ARBA00023295"/>
    </source>
</evidence>
<dbReference type="Pfam" id="PF16990">
    <property type="entry name" value="CBM_35"/>
    <property type="match status" value="1"/>
</dbReference>
<dbReference type="SUPFAM" id="SSF51445">
    <property type="entry name" value="(Trans)glycosidases"/>
    <property type="match status" value="1"/>
</dbReference>
<dbReference type="InterPro" id="IPR017853">
    <property type="entry name" value="GH"/>
</dbReference>
<dbReference type="PROSITE" id="PS51764">
    <property type="entry name" value="GH26"/>
    <property type="match status" value="1"/>
</dbReference>
<dbReference type="Pfam" id="PF02156">
    <property type="entry name" value="Glyco_hydro_26"/>
    <property type="match status" value="1"/>
</dbReference>
<sequence>MNGGPSVNTSISNNSTIIVPAESGRLHGVEIASEATGFTGTGYVKGTHKDGDWFEVDVHIAEAGHYNLGIRYAIPDGRRTNAICIDGDFYGYIISSPTEGFITEHQCTLRLTEGVHTVTILKAWDNGADVDCFMFTRTEAPVLDRSPRKLINPNASAETVSLWNYLNSLFGNATLTGQHTASSFAPAKEFEYIRATTGEQPAIRGFDLLSYTLATETDEPTAHKLLEIEENKGSIETAIEWTTVHNGIVTLTWHWYAPTGGKDKTFYTKNTDFNLPLALTPGTIEHELLLADMDCVAEQLKKLRDHNVPVLWRPLHEADGAWFWWGAFGAEPCKQLWRLLYDRFTNLHQLNNLIWVWNSSVQEWYPGEEETDIDSCDIYAPSGNYGPVRKHFELTDALAGGTKMIAFGENGAIPDPDQLIATSTPWLWYMTWGEGFVLDGKSTTDEQLRKIYDHPSSITLGRLPNWRHFGRSE</sequence>
<dbReference type="PRINTS" id="PR00739">
    <property type="entry name" value="GLHYDRLASE26"/>
</dbReference>
<evidence type="ECO:0000259" key="5">
    <source>
        <dbReference type="PROSITE" id="PS51175"/>
    </source>
</evidence>
<evidence type="ECO:0000256" key="2">
    <source>
        <dbReference type="ARBA" id="ARBA00022801"/>
    </source>
</evidence>
<comment type="similarity">
    <text evidence="1 4">Belongs to the glycosyl hydrolase 26 family.</text>
</comment>
<feature type="domain" description="GH26" evidence="6">
    <location>
        <begin position="157"/>
        <end position="461"/>
    </location>
</feature>
<dbReference type="InterPro" id="IPR005084">
    <property type="entry name" value="CBM6"/>
</dbReference>